<evidence type="ECO:0000256" key="11">
    <source>
        <dbReference type="RuleBase" id="RU363063"/>
    </source>
</evidence>
<dbReference type="EMBL" id="AJWK01018109">
    <property type="status" value="NOT_ANNOTATED_CDS"/>
    <property type="molecule type" value="Genomic_DNA"/>
</dbReference>
<evidence type="ECO:0000256" key="10">
    <source>
        <dbReference type="ARBA" id="ARBA00023180"/>
    </source>
</evidence>
<dbReference type="EnsemblMetazoa" id="LLOJ005723-RA">
    <property type="protein sequence ID" value="LLOJ005723-PA"/>
    <property type="gene ID" value="LLOJ005723"/>
</dbReference>
<dbReference type="FunFam" id="3.90.550.50:FF:000001">
    <property type="entry name" value="Hexosyltransferase"/>
    <property type="match status" value="1"/>
</dbReference>
<dbReference type="GO" id="GO:0000139">
    <property type="term" value="C:Golgi membrane"/>
    <property type="evidence" value="ECO:0007669"/>
    <property type="project" value="UniProtKB-SubCell"/>
</dbReference>
<dbReference type="GO" id="GO:0016758">
    <property type="term" value="F:hexosyltransferase activity"/>
    <property type="evidence" value="ECO:0007669"/>
    <property type="project" value="InterPro"/>
</dbReference>
<dbReference type="AlphaFoldDB" id="A0A1B0CM35"/>
<keyword evidence="4 12" id="KW-0808">Transferase</keyword>
<evidence type="ECO:0000256" key="2">
    <source>
        <dbReference type="ARBA" id="ARBA00008661"/>
    </source>
</evidence>
<dbReference type="VEuPathDB" id="VectorBase:LLONM1_004600"/>
<sequence length="477" mass="54770">MERYKLEGEPTKNFYDSGFSEPNAMLCPEMGDLLRALILITSAPTHSQHRQDIRETWGSVGQRGDVALGFLVGVTANETTEEALRKEGEVFGDLILGNSLDSYKNLTLKSVSMLEWMLTYCPMAPYLVKIDDDMLINMERLLTFLEDNNNADLNKWMKIVEMEKYKLEGEPTKNFYDSGFSEPNAMLCPEMGDLLRALILITSAPTHSQHRQDIRETWGSVGQRGDVALGFLVGVTANETTEEALRKEGEVFGDLIRGNSLDSYKNLTLKSVSMLEWMLTYCPMAPYLVKIDDDMLINMERLLTFLEDNSESQRRIFGNIARNWKPHRDLQSKWYLSEENFRNYIYPDFATGPVYVLTGDSVYDLYTTALDMPFLWLEDVFLTGFVAEELKIPRMDLGEVMKRRDGKYSLPCRLPELMAVHEVNTTELHEFWNILHHPELIENCTFIDSKDVSDYAVDKSIDVLNDSLMKLAEEKEH</sequence>
<evidence type="ECO:0000313" key="13">
    <source>
        <dbReference type="EnsemblMetazoa" id="LLOJ005723-PA"/>
    </source>
</evidence>
<evidence type="ECO:0000256" key="8">
    <source>
        <dbReference type="ARBA" id="ARBA00023034"/>
    </source>
</evidence>
<keyword evidence="14" id="KW-1185">Reference proteome</keyword>
<dbReference type="InterPro" id="IPR002659">
    <property type="entry name" value="Glyco_trans_31"/>
</dbReference>
<dbReference type="PANTHER" id="PTHR11214">
    <property type="entry name" value="BETA-1,3-N-ACETYLGLUCOSAMINYLTRANSFERASE"/>
    <property type="match status" value="1"/>
</dbReference>
<keyword evidence="5" id="KW-0812">Transmembrane</keyword>
<evidence type="ECO:0000256" key="3">
    <source>
        <dbReference type="ARBA" id="ARBA00022676"/>
    </source>
</evidence>
<evidence type="ECO:0000256" key="6">
    <source>
        <dbReference type="ARBA" id="ARBA00022968"/>
    </source>
</evidence>
<evidence type="ECO:0000313" key="14">
    <source>
        <dbReference type="Proteomes" id="UP000092461"/>
    </source>
</evidence>
<evidence type="ECO:0000256" key="1">
    <source>
        <dbReference type="ARBA" id="ARBA00004323"/>
    </source>
</evidence>
<reference evidence="12" key="2">
    <citation type="journal article" date="2020" name="BMC">
        <title>Leishmania infection induces a limited differential gene expression in the sand fly midgut.</title>
        <authorList>
            <person name="Coutinho-Abreu I.V."/>
            <person name="Serafim T.D."/>
            <person name="Meneses C."/>
            <person name="Kamhawi S."/>
            <person name="Oliveira F."/>
            <person name="Valenzuela J.G."/>
        </authorList>
    </citation>
    <scope>NUCLEOTIDE SEQUENCE</scope>
    <source>
        <strain evidence="12">Jacobina</strain>
        <tissue evidence="12">Midgut</tissue>
    </source>
</reference>
<keyword evidence="6" id="KW-0735">Signal-anchor</keyword>
<evidence type="ECO:0000313" key="12">
    <source>
        <dbReference type="EMBL" id="MBC1178559.1"/>
    </source>
</evidence>
<dbReference type="Gene3D" id="3.90.550.50">
    <property type="match status" value="2"/>
</dbReference>
<reference evidence="14" key="1">
    <citation type="submission" date="2012-05" db="EMBL/GenBank/DDBJ databases">
        <title>Whole Genome Assembly of Lutzomyia longipalpis.</title>
        <authorList>
            <person name="Richards S."/>
            <person name="Qu C."/>
            <person name="Dillon R."/>
            <person name="Worley K."/>
            <person name="Scherer S."/>
            <person name="Batterton M."/>
            <person name="Taylor A."/>
            <person name="Hawes A."/>
            <person name="Hernandez B."/>
            <person name="Kovar C."/>
            <person name="Mandapat C."/>
            <person name="Pham C."/>
            <person name="Qu C."/>
            <person name="Jing C."/>
            <person name="Bess C."/>
            <person name="Bandaranaike D."/>
            <person name="Ngo D."/>
            <person name="Ongeri F."/>
            <person name="Arias F."/>
            <person name="Lara F."/>
            <person name="Weissenberger G."/>
            <person name="Kamau G."/>
            <person name="Han H."/>
            <person name="Shen H."/>
            <person name="Dinh H."/>
            <person name="Khalil I."/>
            <person name="Jones J."/>
            <person name="Shafer J."/>
            <person name="Jayaseelan J."/>
            <person name="Quiroz J."/>
            <person name="Blankenburg K."/>
            <person name="Nguyen L."/>
            <person name="Jackson L."/>
            <person name="Francisco L."/>
            <person name="Tang L.-Y."/>
            <person name="Pu L.-L."/>
            <person name="Perales L."/>
            <person name="Lorensuhewa L."/>
            <person name="Munidasa M."/>
            <person name="Coyle M."/>
            <person name="Taylor M."/>
            <person name="Puazo M."/>
            <person name="Firestine M."/>
            <person name="Scheel M."/>
            <person name="Javaid M."/>
            <person name="Wang M."/>
            <person name="Li M."/>
            <person name="Tabassum N."/>
            <person name="Saada N."/>
            <person name="Osuji N."/>
            <person name="Aqrawi P."/>
            <person name="Fu Q."/>
            <person name="Thornton R."/>
            <person name="Raj R."/>
            <person name="Goodspeed R."/>
            <person name="Mata R."/>
            <person name="Najjar R."/>
            <person name="Gubbala S."/>
            <person name="Lee S."/>
            <person name="Denson S."/>
            <person name="Patil S."/>
            <person name="Macmil S."/>
            <person name="Qi S."/>
            <person name="Matskevitch T."/>
            <person name="Palculict T."/>
            <person name="Mathew T."/>
            <person name="Vee V."/>
            <person name="Velamala V."/>
            <person name="Korchina V."/>
            <person name="Cai W."/>
            <person name="Liu W."/>
            <person name="Dai W."/>
            <person name="Zou X."/>
            <person name="Zhu Y."/>
            <person name="Zhang Y."/>
            <person name="Wu Y.-Q."/>
            <person name="Xin Y."/>
            <person name="Nazarath L."/>
            <person name="Kovar C."/>
            <person name="Han Y."/>
            <person name="Muzny D."/>
            <person name="Gibbs R."/>
        </authorList>
    </citation>
    <scope>NUCLEOTIDE SEQUENCE [LARGE SCALE GENOMIC DNA]</scope>
    <source>
        <strain evidence="14">Jacobina</strain>
    </source>
</reference>
<accession>A0A1B0CM35</accession>
<comment type="subcellular location">
    <subcellularLocation>
        <location evidence="1 11">Golgi apparatus membrane</location>
        <topology evidence="1 11">Single-pass type II membrane protein</topology>
    </subcellularLocation>
</comment>
<name>A0A1B0CM35_LUTLO</name>
<dbReference type="EMBL" id="AJWK01018110">
    <property type="status" value="NOT_ANNOTATED_CDS"/>
    <property type="molecule type" value="Genomic_DNA"/>
</dbReference>
<evidence type="ECO:0000256" key="9">
    <source>
        <dbReference type="ARBA" id="ARBA00023136"/>
    </source>
</evidence>
<dbReference type="Proteomes" id="UP000092461">
    <property type="component" value="Unassembled WGS sequence"/>
</dbReference>
<reference evidence="13" key="3">
    <citation type="submission" date="2020-05" db="UniProtKB">
        <authorList>
            <consortium name="EnsemblMetazoa"/>
        </authorList>
    </citation>
    <scope>IDENTIFICATION</scope>
    <source>
        <strain evidence="13">Jacobina</strain>
    </source>
</reference>
<dbReference type="VEuPathDB" id="VectorBase:LLONM1_005011"/>
<comment type="similarity">
    <text evidence="2 11">Belongs to the glycosyltransferase 31 family.</text>
</comment>
<dbReference type="Pfam" id="PF01762">
    <property type="entry name" value="Galactosyl_T"/>
    <property type="match status" value="2"/>
</dbReference>
<dbReference type="PANTHER" id="PTHR11214:SF379">
    <property type="entry name" value="HEXOSYLTRANSFERASE-RELATED"/>
    <property type="match status" value="1"/>
</dbReference>
<keyword evidence="8 11" id="KW-0333">Golgi apparatus</keyword>
<keyword evidence="10" id="KW-0325">Glycoprotein</keyword>
<keyword evidence="9" id="KW-0472">Membrane</keyword>
<dbReference type="VEuPathDB" id="VectorBase:LLOJ005723"/>
<proteinExistence type="inferred from homology"/>
<organism evidence="13 14">
    <name type="scientific">Lutzomyia longipalpis</name>
    <name type="common">Sand fly</name>
    <dbReference type="NCBI Taxonomy" id="7200"/>
    <lineage>
        <taxon>Eukaryota</taxon>
        <taxon>Metazoa</taxon>
        <taxon>Ecdysozoa</taxon>
        <taxon>Arthropoda</taxon>
        <taxon>Hexapoda</taxon>
        <taxon>Insecta</taxon>
        <taxon>Pterygota</taxon>
        <taxon>Neoptera</taxon>
        <taxon>Endopterygota</taxon>
        <taxon>Diptera</taxon>
        <taxon>Nematocera</taxon>
        <taxon>Psychodoidea</taxon>
        <taxon>Psychodidae</taxon>
        <taxon>Lutzomyia</taxon>
        <taxon>Lutzomyia</taxon>
    </lineage>
</organism>
<keyword evidence="3 11" id="KW-0328">Glycosyltransferase</keyword>
<evidence type="ECO:0000256" key="7">
    <source>
        <dbReference type="ARBA" id="ARBA00022989"/>
    </source>
</evidence>
<keyword evidence="7" id="KW-1133">Transmembrane helix</keyword>
<protein>
    <recommendedName>
        <fullName evidence="11">Hexosyltransferase</fullName>
        <ecNumber evidence="11">2.4.1.-</ecNumber>
    </recommendedName>
</protein>
<dbReference type="EMBL" id="GITU01009856">
    <property type="protein sequence ID" value="MBC1178559.1"/>
    <property type="molecule type" value="Transcribed_RNA"/>
</dbReference>
<evidence type="ECO:0000256" key="4">
    <source>
        <dbReference type="ARBA" id="ARBA00022679"/>
    </source>
</evidence>
<dbReference type="EC" id="2.4.1.-" evidence="11"/>
<dbReference type="GO" id="GO:0006493">
    <property type="term" value="P:protein O-linked glycosylation"/>
    <property type="evidence" value="ECO:0007669"/>
    <property type="project" value="TreeGrafter"/>
</dbReference>
<evidence type="ECO:0000256" key="5">
    <source>
        <dbReference type="ARBA" id="ARBA00022692"/>
    </source>
</evidence>